<keyword evidence="1" id="KW-0732">Signal</keyword>
<proteinExistence type="predicted"/>
<organism evidence="2 3">
    <name type="scientific">Candidatus Gottesmanbacteria bacterium RBG_16_52_11</name>
    <dbReference type="NCBI Taxonomy" id="1798374"/>
    <lineage>
        <taxon>Bacteria</taxon>
        <taxon>Candidatus Gottesmaniibacteriota</taxon>
    </lineage>
</organism>
<evidence type="ECO:0000256" key="1">
    <source>
        <dbReference type="SAM" id="SignalP"/>
    </source>
</evidence>
<dbReference type="AlphaFoldDB" id="A0A1F5YY10"/>
<feature type="signal peptide" evidence="1">
    <location>
        <begin position="1"/>
        <end position="27"/>
    </location>
</feature>
<accession>A0A1F5YY10</accession>
<feature type="chain" id="PRO_5009522692" evidence="1">
    <location>
        <begin position="28"/>
        <end position="78"/>
    </location>
</feature>
<sequence length="78" mass="8549">MARKTGRKALPGLVVLAVILAAAAAFAAFSVNLRTIIDRSENPTVEKSGDEVYLLEKDLNELDRQAVGEQEEKEIMAY</sequence>
<dbReference type="STRING" id="1798374.A2Z33_07415"/>
<name>A0A1F5YY10_9BACT</name>
<comment type="caution">
    <text evidence="2">The sequence shown here is derived from an EMBL/GenBank/DDBJ whole genome shotgun (WGS) entry which is preliminary data.</text>
</comment>
<evidence type="ECO:0000313" key="3">
    <source>
        <dbReference type="Proteomes" id="UP000178448"/>
    </source>
</evidence>
<reference evidence="2 3" key="1">
    <citation type="journal article" date="2016" name="Nat. Commun.">
        <title>Thousands of microbial genomes shed light on interconnected biogeochemical processes in an aquifer system.</title>
        <authorList>
            <person name="Anantharaman K."/>
            <person name="Brown C.T."/>
            <person name="Hug L.A."/>
            <person name="Sharon I."/>
            <person name="Castelle C.J."/>
            <person name="Probst A.J."/>
            <person name="Thomas B.C."/>
            <person name="Singh A."/>
            <person name="Wilkins M.J."/>
            <person name="Karaoz U."/>
            <person name="Brodie E.L."/>
            <person name="Williams K.H."/>
            <person name="Hubbard S.S."/>
            <person name="Banfield J.F."/>
        </authorList>
    </citation>
    <scope>NUCLEOTIDE SEQUENCE [LARGE SCALE GENOMIC DNA]</scope>
</reference>
<gene>
    <name evidence="2" type="ORF">A2Z33_07415</name>
</gene>
<dbReference type="EMBL" id="MFJD01000001">
    <property type="protein sequence ID" value="OGG05080.1"/>
    <property type="molecule type" value="Genomic_DNA"/>
</dbReference>
<protein>
    <submittedName>
        <fullName evidence="2">Uncharacterized protein</fullName>
    </submittedName>
</protein>
<dbReference type="Proteomes" id="UP000178448">
    <property type="component" value="Unassembled WGS sequence"/>
</dbReference>
<evidence type="ECO:0000313" key="2">
    <source>
        <dbReference type="EMBL" id="OGG05080.1"/>
    </source>
</evidence>